<proteinExistence type="predicted"/>
<organism evidence="1">
    <name type="scientific">marine metagenome</name>
    <dbReference type="NCBI Taxonomy" id="408172"/>
    <lineage>
        <taxon>unclassified sequences</taxon>
        <taxon>metagenomes</taxon>
        <taxon>ecological metagenomes</taxon>
    </lineage>
</organism>
<dbReference type="EMBL" id="UINC01104200">
    <property type="protein sequence ID" value="SVC67179.1"/>
    <property type="molecule type" value="Genomic_DNA"/>
</dbReference>
<reference evidence="1" key="1">
    <citation type="submission" date="2018-05" db="EMBL/GenBank/DDBJ databases">
        <authorList>
            <person name="Lanie J.A."/>
            <person name="Ng W.-L."/>
            <person name="Kazmierczak K.M."/>
            <person name="Andrzejewski T.M."/>
            <person name="Davidsen T.M."/>
            <person name="Wayne K.J."/>
            <person name="Tettelin H."/>
            <person name="Glass J.I."/>
            <person name="Rusch D."/>
            <person name="Podicherti R."/>
            <person name="Tsui H.-C.T."/>
            <person name="Winkler M.E."/>
        </authorList>
    </citation>
    <scope>NUCLEOTIDE SEQUENCE</scope>
</reference>
<evidence type="ECO:0000313" key="1">
    <source>
        <dbReference type="EMBL" id="SVC67179.1"/>
    </source>
</evidence>
<gene>
    <name evidence="1" type="ORF">METZ01_LOCUS320033</name>
</gene>
<sequence>MISLYNSTSWIGNMCDNMVIIAW</sequence>
<accession>A0A382P1B0</accession>
<name>A0A382P1B0_9ZZZZ</name>
<dbReference type="AlphaFoldDB" id="A0A382P1B0"/>
<protein>
    <submittedName>
        <fullName evidence="1">Uncharacterized protein</fullName>
    </submittedName>
</protein>